<feature type="transmembrane region" description="Helical" evidence="1">
    <location>
        <begin position="12"/>
        <end position="31"/>
    </location>
</feature>
<dbReference type="Proteomes" id="UP000281738">
    <property type="component" value="Unassembled WGS sequence"/>
</dbReference>
<protein>
    <submittedName>
        <fullName evidence="2">Uncharacterized protein</fullName>
    </submittedName>
</protein>
<dbReference type="AlphaFoldDB" id="A0A3N2CV90"/>
<dbReference type="NCBIfam" id="NF041681">
    <property type="entry name" value="HGxxPAAW"/>
    <property type="match status" value="1"/>
</dbReference>
<keyword evidence="1" id="KW-0472">Membrane</keyword>
<sequence>MSDSHGNTPAAWTAVTIGLLAFTVGGIGLVIGSMLVFWIGVALAPVALVAGAVMTKVGLGGRDHSTERQVDRGREKAH</sequence>
<dbReference type="RefSeq" id="WP_123390947.1">
    <property type="nucleotide sequence ID" value="NZ_RKHO01000001.1"/>
</dbReference>
<dbReference type="InterPro" id="IPR046550">
    <property type="entry name" value="DUF6704"/>
</dbReference>
<keyword evidence="1" id="KW-0812">Transmembrane</keyword>
<evidence type="ECO:0000313" key="3">
    <source>
        <dbReference type="Proteomes" id="UP000281738"/>
    </source>
</evidence>
<comment type="caution">
    <text evidence="2">The sequence shown here is derived from an EMBL/GenBank/DDBJ whole genome shotgun (WGS) entry which is preliminary data.</text>
</comment>
<gene>
    <name evidence="2" type="ORF">EDD33_2308</name>
</gene>
<organism evidence="2 3">
    <name type="scientific">Nocardioides aurantiacus</name>
    <dbReference type="NCBI Taxonomy" id="86796"/>
    <lineage>
        <taxon>Bacteria</taxon>
        <taxon>Bacillati</taxon>
        <taxon>Actinomycetota</taxon>
        <taxon>Actinomycetes</taxon>
        <taxon>Propionibacteriales</taxon>
        <taxon>Nocardioidaceae</taxon>
        <taxon>Nocardioides</taxon>
    </lineage>
</organism>
<dbReference type="Pfam" id="PF20447">
    <property type="entry name" value="DUF6704"/>
    <property type="match status" value="1"/>
</dbReference>
<accession>A0A3N2CV90</accession>
<dbReference type="EMBL" id="RKHO01000001">
    <property type="protein sequence ID" value="ROR91441.1"/>
    <property type="molecule type" value="Genomic_DNA"/>
</dbReference>
<keyword evidence="3" id="KW-1185">Reference proteome</keyword>
<dbReference type="OrthoDB" id="3872677at2"/>
<proteinExistence type="predicted"/>
<feature type="transmembrane region" description="Helical" evidence="1">
    <location>
        <begin position="37"/>
        <end position="59"/>
    </location>
</feature>
<evidence type="ECO:0000256" key="1">
    <source>
        <dbReference type="SAM" id="Phobius"/>
    </source>
</evidence>
<keyword evidence="1" id="KW-1133">Transmembrane helix</keyword>
<reference evidence="2 3" key="1">
    <citation type="submission" date="2018-11" db="EMBL/GenBank/DDBJ databases">
        <title>Sequencing the genomes of 1000 actinobacteria strains.</title>
        <authorList>
            <person name="Klenk H.-P."/>
        </authorList>
    </citation>
    <scope>NUCLEOTIDE SEQUENCE [LARGE SCALE GENOMIC DNA]</scope>
    <source>
        <strain evidence="2 3">DSM 12652</strain>
    </source>
</reference>
<evidence type="ECO:0000313" key="2">
    <source>
        <dbReference type="EMBL" id="ROR91441.1"/>
    </source>
</evidence>
<name>A0A3N2CV90_9ACTN</name>